<gene>
    <name evidence="1" type="ORF">FBR43_13455</name>
</gene>
<evidence type="ECO:0000313" key="1">
    <source>
        <dbReference type="EMBL" id="TKD51651.1"/>
    </source>
</evidence>
<comment type="caution">
    <text evidence="1">The sequence shown here is derived from an EMBL/GenBank/DDBJ whole genome shotgun (WGS) entry which is preliminary data.</text>
</comment>
<dbReference type="Proteomes" id="UP000309138">
    <property type="component" value="Unassembled WGS sequence"/>
</dbReference>
<dbReference type="Gene3D" id="3.90.1720.10">
    <property type="entry name" value="endopeptidase domain like (from Nostoc punctiforme)"/>
    <property type="match status" value="1"/>
</dbReference>
<dbReference type="RefSeq" id="WP_136943587.1">
    <property type="nucleotide sequence ID" value="NZ_SWKR01000002.1"/>
</dbReference>
<dbReference type="OrthoDB" id="8481272at2"/>
<proteinExistence type="predicted"/>
<dbReference type="EMBL" id="SWKR01000002">
    <property type="protein sequence ID" value="TKD51651.1"/>
    <property type="molecule type" value="Genomic_DNA"/>
</dbReference>
<reference evidence="1 2" key="1">
    <citation type="submission" date="2019-04" db="EMBL/GenBank/DDBJ databases">
        <authorList>
            <person name="Yang Y."/>
            <person name="Wei D."/>
        </authorList>
    </citation>
    <scope>NUCLEOTIDE SEQUENCE [LARGE SCALE GENOMIC DNA]</scope>
    <source>
        <strain evidence="1 2">L-1-4w-11</strain>
    </source>
</reference>
<evidence type="ECO:0000313" key="2">
    <source>
        <dbReference type="Proteomes" id="UP000309138"/>
    </source>
</evidence>
<dbReference type="InterPro" id="IPR038765">
    <property type="entry name" value="Papain-like_cys_pep_sf"/>
</dbReference>
<protein>
    <submittedName>
        <fullName evidence="1">Peptidoglycan endopeptidase</fullName>
    </submittedName>
</protein>
<dbReference type="SUPFAM" id="SSF54001">
    <property type="entry name" value="Cysteine proteinases"/>
    <property type="match status" value="1"/>
</dbReference>
<sequence length="134" mass="13220">MSGAAIAAAARGLVGASFRLHGRDPATGLDCVGVVLAALDGAGCGVADVNGYRLRTADADHAAGVIAGAGLARVDAPQVGDVALMRAGGVQLHLGIVTESGLVHADAHLRRVVERPGTPPSPVIAWFRAGGEGG</sequence>
<name>A0A4U1L405_9SPHN</name>
<dbReference type="AlphaFoldDB" id="A0A4U1L405"/>
<keyword evidence="2" id="KW-1185">Reference proteome</keyword>
<accession>A0A4U1L405</accession>
<organism evidence="1 2">
    <name type="scientific">Sphingomonas baiyangensis</name>
    <dbReference type="NCBI Taxonomy" id="2572576"/>
    <lineage>
        <taxon>Bacteria</taxon>
        <taxon>Pseudomonadati</taxon>
        <taxon>Pseudomonadota</taxon>
        <taxon>Alphaproteobacteria</taxon>
        <taxon>Sphingomonadales</taxon>
        <taxon>Sphingomonadaceae</taxon>
        <taxon>Sphingomonas</taxon>
    </lineage>
</organism>